<sequence length="442" mass="48486">MKPVKQDAVKLLDIFDPEMASLLHREEKRQFETIGLIASENVASPLSTCLEGSVFTNKNTEGYPGKRFVGGCELADQAELLALERVKKVFGAEHANIQSGNATIANCAVLTGLLERGDTFLGLTLDNGGHLSHGAKFHYSGREFNALHYGVNRETERIDMDQVRQMALEHHPKLIVTGASSYPRMIDYAGFRSICDEVGAYFWVDCAHDIGLIAGGAIPSPVPYADVVTFSTQKTLRGPRGCGVILCKEALGKKIDRGVFPRIQGGPKGDMLAARGVLFLELMQPEFRTYAHQVVKNAKALAKGCADEGMRLITGGTDTHMVMLDVTPVIANGQLAETLLASVGIITNKNMIPYDTLPPSLGSGLRIGSPTMTTRGAKEEEMYEIGRLLGKVLKNKDNEELLEQVKQEVRQLAVSHPMFSSEWMPEKIRAQFDAMYCHETFE</sequence>
<name>A0A6N7VI88_ACIFE</name>
<evidence type="ECO:0000256" key="3">
    <source>
        <dbReference type="ARBA" id="ARBA00022563"/>
    </source>
</evidence>
<dbReference type="InterPro" id="IPR015421">
    <property type="entry name" value="PyrdxlP-dep_Trfase_major"/>
</dbReference>
<dbReference type="CDD" id="cd00378">
    <property type="entry name" value="SHMT"/>
    <property type="match status" value="1"/>
</dbReference>
<comment type="caution">
    <text evidence="6">Lacks conserved residue(s) required for the propagation of feature annotation.</text>
</comment>
<comment type="subunit">
    <text evidence="6">Homodimer.</text>
</comment>
<dbReference type="OrthoDB" id="9803846at2"/>
<dbReference type="PANTHER" id="PTHR11680">
    <property type="entry name" value="SERINE HYDROXYMETHYLTRANSFERASE"/>
    <property type="match status" value="1"/>
</dbReference>
<dbReference type="SUPFAM" id="SSF53383">
    <property type="entry name" value="PLP-dependent transferases"/>
    <property type="match status" value="1"/>
</dbReference>
<comment type="pathway">
    <text evidence="6">One-carbon metabolism; tetrahydrofolate interconversion.</text>
</comment>
<comment type="function">
    <text evidence="6">Catalyzes the reversible interconversion of serine and glycine with tetrahydrofolate (THF) serving as the one-carbon carrier. This reaction serves as the major source of one-carbon groups required for the biosynthesis of purines, thymidylate, methionine, and other important biomolecules.</text>
</comment>
<dbReference type="GO" id="GO:0004372">
    <property type="term" value="F:glycine hydroxymethyltransferase activity"/>
    <property type="evidence" value="ECO:0007669"/>
    <property type="project" value="UniProtKB-EC"/>
</dbReference>
<evidence type="ECO:0000256" key="1">
    <source>
        <dbReference type="ARBA" id="ARBA00001933"/>
    </source>
</evidence>
<evidence type="ECO:0000256" key="2">
    <source>
        <dbReference type="ARBA" id="ARBA00006376"/>
    </source>
</evidence>
<keyword evidence="3 6" id="KW-0554">One-carbon metabolism</keyword>
<comment type="similarity">
    <text evidence="2 6">Belongs to the SHMT family.</text>
</comment>
<dbReference type="GO" id="GO:0019264">
    <property type="term" value="P:glycine biosynthetic process from serine"/>
    <property type="evidence" value="ECO:0007669"/>
    <property type="project" value="InterPro"/>
</dbReference>
<dbReference type="InterPro" id="IPR015424">
    <property type="entry name" value="PyrdxlP-dep_Trfase"/>
</dbReference>
<feature type="modified residue" description="N6-(pyridoxal phosphate)lysine" evidence="6 7">
    <location>
        <position position="234"/>
    </location>
</feature>
<dbReference type="UniPathway" id="UPA00193"/>
<dbReference type="Proteomes" id="UP000441455">
    <property type="component" value="Unassembled WGS sequence"/>
</dbReference>
<evidence type="ECO:0000313" key="9">
    <source>
        <dbReference type="EMBL" id="MSS81354.1"/>
    </source>
</evidence>
<proteinExistence type="inferred from homology"/>
<dbReference type="NCBIfam" id="NF000586">
    <property type="entry name" value="PRK00011.1"/>
    <property type="match status" value="1"/>
</dbReference>
<protein>
    <recommendedName>
        <fullName evidence="6">Probable serine hydroxymethyltransferase</fullName>
        <shortName evidence="6">SHMT</shortName>
        <shortName evidence="6">Serine methylase</shortName>
        <ecNumber evidence="6">2.1.2.1</ecNumber>
    </recommendedName>
</protein>
<dbReference type="GO" id="GO:0032259">
    <property type="term" value="P:methylation"/>
    <property type="evidence" value="ECO:0007669"/>
    <property type="project" value="UniProtKB-KW"/>
</dbReference>
<dbReference type="PANTHER" id="PTHR11680:SF35">
    <property type="entry name" value="SERINE HYDROXYMETHYLTRANSFERASE 1"/>
    <property type="match status" value="1"/>
</dbReference>
<dbReference type="PIRSF" id="PIRSF000412">
    <property type="entry name" value="SHMT"/>
    <property type="match status" value="1"/>
</dbReference>
<keyword evidence="6" id="KW-0963">Cytoplasm</keyword>
<dbReference type="Gene3D" id="3.90.1150.10">
    <property type="entry name" value="Aspartate Aminotransferase, domain 1"/>
    <property type="match status" value="1"/>
</dbReference>
<dbReference type="GO" id="GO:0008168">
    <property type="term" value="F:methyltransferase activity"/>
    <property type="evidence" value="ECO:0007669"/>
    <property type="project" value="UniProtKB-KW"/>
</dbReference>
<accession>A0A6N7VI88</accession>
<keyword evidence="4" id="KW-0028">Amino-acid biosynthesis</keyword>
<dbReference type="GO" id="GO:0030170">
    <property type="term" value="F:pyridoxal phosphate binding"/>
    <property type="evidence" value="ECO:0007669"/>
    <property type="project" value="UniProtKB-UniRule"/>
</dbReference>
<dbReference type="InterPro" id="IPR049943">
    <property type="entry name" value="Ser_HO-MeTrfase-like"/>
</dbReference>
<evidence type="ECO:0000256" key="4">
    <source>
        <dbReference type="ARBA" id="ARBA00022605"/>
    </source>
</evidence>
<keyword evidence="9" id="KW-0489">Methyltransferase</keyword>
<dbReference type="GO" id="GO:0005829">
    <property type="term" value="C:cytosol"/>
    <property type="evidence" value="ECO:0007669"/>
    <property type="project" value="TreeGrafter"/>
</dbReference>
<evidence type="ECO:0000313" key="10">
    <source>
        <dbReference type="Proteomes" id="UP000441455"/>
    </source>
</evidence>
<dbReference type="GO" id="GO:0035999">
    <property type="term" value="P:tetrahydrofolate interconversion"/>
    <property type="evidence" value="ECO:0007669"/>
    <property type="project" value="UniProtKB-UniRule"/>
</dbReference>
<dbReference type="Gene3D" id="3.40.640.10">
    <property type="entry name" value="Type I PLP-dependent aspartate aminotransferase-like (Major domain)"/>
    <property type="match status" value="1"/>
</dbReference>
<evidence type="ECO:0000256" key="7">
    <source>
        <dbReference type="PIRSR" id="PIRSR000412-50"/>
    </source>
</evidence>
<gene>
    <name evidence="6" type="primary">glyA</name>
    <name evidence="9" type="ORF">FX155_01790</name>
</gene>
<evidence type="ECO:0000259" key="8">
    <source>
        <dbReference type="Pfam" id="PF00464"/>
    </source>
</evidence>
<evidence type="ECO:0000256" key="6">
    <source>
        <dbReference type="HAMAP-Rule" id="MF_00051"/>
    </source>
</evidence>
<dbReference type="InterPro" id="IPR015422">
    <property type="entry name" value="PyrdxlP-dep_Trfase_small"/>
</dbReference>
<organism evidence="9 10">
    <name type="scientific">Acidaminococcus fermentans</name>
    <dbReference type="NCBI Taxonomy" id="905"/>
    <lineage>
        <taxon>Bacteria</taxon>
        <taxon>Bacillati</taxon>
        <taxon>Bacillota</taxon>
        <taxon>Negativicutes</taxon>
        <taxon>Acidaminococcales</taxon>
        <taxon>Acidaminococcaceae</taxon>
        <taxon>Acidaminococcus</taxon>
    </lineage>
</organism>
<keyword evidence="6 9" id="KW-0808">Transferase</keyword>
<dbReference type="Pfam" id="PF00464">
    <property type="entry name" value="SHMT"/>
    <property type="match status" value="1"/>
</dbReference>
<feature type="binding site" evidence="6">
    <location>
        <position position="125"/>
    </location>
    <ligand>
        <name>(6S)-5,6,7,8-tetrahydrofolate</name>
        <dbReference type="ChEBI" id="CHEBI:57453"/>
    </ligand>
</feature>
<dbReference type="EC" id="2.1.2.1" evidence="6"/>
<reference evidence="9 10" key="1">
    <citation type="submission" date="2019-08" db="EMBL/GenBank/DDBJ databases">
        <title>In-depth cultivation of the pig gut microbiome towards novel bacterial diversity and tailored functional studies.</title>
        <authorList>
            <person name="Wylensek D."/>
            <person name="Hitch T.C.A."/>
            <person name="Clavel T."/>
        </authorList>
    </citation>
    <scope>NUCLEOTIDE SEQUENCE [LARGE SCALE GENOMIC DNA]</scope>
    <source>
        <strain evidence="9 10">WCA-389-WT-5B</strain>
    </source>
</reference>
<dbReference type="EMBL" id="VULN01000002">
    <property type="protein sequence ID" value="MSS81354.1"/>
    <property type="molecule type" value="Genomic_DNA"/>
</dbReference>
<comment type="caution">
    <text evidence="9">The sequence shown here is derived from an EMBL/GenBank/DDBJ whole genome shotgun (WGS) entry which is preliminary data.</text>
</comment>
<keyword evidence="5 6" id="KW-0663">Pyridoxal phosphate</keyword>
<feature type="domain" description="Serine hydroxymethyltransferase-like" evidence="8">
    <location>
        <begin position="14"/>
        <end position="387"/>
    </location>
</feature>
<dbReference type="HAMAP" id="MF_00051">
    <property type="entry name" value="SHMT"/>
    <property type="match status" value="1"/>
</dbReference>
<dbReference type="AlphaFoldDB" id="A0A6N7VI88"/>
<comment type="cofactor">
    <cofactor evidence="1 6 7">
        <name>pyridoxal 5'-phosphate</name>
        <dbReference type="ChEBI" id="CHEBI:597326"/>
    </cofactor>
</comment>
<dbReference type="InterPro" id="IPR001085">
    <property type="entry name" value="Ser_HO-MeTrfase"/>
</dbReference>
<feature type="binding site" evidence="6">
    <location>
        <begin position="129"/>
        <end position="131"/>
    </location>
    <ligand>
        <name>(6S)-5,6,7,8-tetrahydrofolate</name>
        <dbReference type="ChEBI" id="CHEBI:57453"/>
    </ligand>
</feature>
<dbReference type="InterPro" id="IPR039429">
    <property type="entry name" value="SHMT-like_dom"/>
</dbReference>
<evidence type="ECO:0000256" key="5">
    <source>
        <dbReference type="ARBA" id="ARBA00022898"/>
    </source>
</evidence>
<comment type="subcellular location">
    <subcellularLocation>
        <location evidence="6">Cytoplasm</location>
    </subcellularLocation>
</comment>
<comment type="catalytic activity">
    <reaction evidence="6">
        <text>(6R)-5,10-methylene-5,6,7,8-tetrahydrofolate + glycine + H2O = (6S)-5,6,7,8-tetrahydrofolate + L-serine</text>
        <dbReference type="Rhea" id="RHEA:15481"/>
        <dbReference type="ChEBI" id="CHEBI:15377"/>
        <dbReference type="ChEBI" id="CHEBI:15636"/>
        <dbReference type="ChEBI" id="CHEBI:33384"/>
        <dbReference type="ChEBI" id="CHEBI:57305"/>
        <dbReference type="ChEBI" id="CHEBI:57453"/>
        <dbReference type="EC" id="2.1.2.1"/>
    </reaction>
</comment>
<feature type="binding site" evidence="6">
    <location>
        <position position="249"/>
    </location>
    <ligand>
        <name>(6S)-5,6,7,8-tetrahydrofolate</name>
        <dbReference type="ChEBI" id="CHEBI:57453"/>
    </ligand>
</feature>
<dbReference type="RefSeq" id="WP_022486775.1">
    <property type="nucleotide sequence ID" value="NZ_CALEXD010000004.1"/>
</dbReference>